<feature type="domain" description="Subtelomeric hrmA-associated cluster protein AFUB-079030/YDR124W-like helical bundle" evidence="2">
    <location>
        <begin position="170"/>
        <end position="311"/>
    </location>
</feature>
<dbReference type="SUPFAM" id="SSF116768">
    <property type="entry name" value="DNA-binding domain of EIN3-like"/>
    <property type="match status" value="1"/>
</dbReference>
<dbReference type="GO" id="GO:0003700">
    <property type="term" value="F:DNA-binding transcription factor activity"/>
    <property type="evidence" value="ECO:0007669"/>
    <property type="project" value="InterPro"/>
</dbReference>
<dbReference type="PANTHER" id="PTHR36102">
    <property type="entry name" value="CHROMOSOME 10, WHOLE GENOME SHOTGUN SEQUENCE"/>
    <property type="match status" value="1"/>
</dbReference>
<dbReference type="Proteomes" id="UP000184330">
    <property type="component" value="Unassembled WGS sequence"/>
</dbReference>
<evidence type="ECO:0000259" key="2">
    <source>
        <dbReference type="Pfam" id="PF11001"/>
    </source>
</evidence>
<sequence length="478" mass="55481">MVQRPTPLQQGDFTYQRENTWSRNNDRSFLDTPQDGRFVSASPTLTPVHSRIQTIDAALKEYAGVNVARLENGEDKVYSSGPLKRPPAFSQEGIYSQFDIEESGGYDEKHSSSGGSFSEYAYRFRQNFEDSDDELPNAKKRRFTSYRNRENSNDDIPVPVPVNKTRRLMIGDAAEVEEFYRTRFNDMHQLSCRIMGKAFVKLVEPKKQTSYPYTRGKAPPWWPNTTGDNIVRHKQPDHLLKSERIRLLIHILRMVVKPSYQQYPTIQKLDLNVKKLEEVTMEAISNWFSDKEHPENALKKPILKEIFRIARAEERYLNGEIVMYSEKASTEEFDGEDQIKLDDDEKEIPSSAISASRSTPNSIISPAIRHSPHLLENDMKMRSNLPVRQNTHPSTEEQSQYNDPFAYYRPRDYNYDGLPSERYDTGLALGSTLWTGSISYPYQYIPGFDNFLYDNGGFQQYDNELKDDQEQHLHYSQQ</sequence>
<feature type="compositionally biased region" description="Polar residues" evidence="1">
    <location>
        <begin position="386"/>
        <end position="402"/>
    </location>
</feature>
<organism evidence="3 4">
    <name type="scientific">Phialocephala subalpina</name>
    <dbReference type="NCBI Taxonomy" id="576137"/>
    <lineage>
        <taxon>Eukaryota</taxon>
        <taxon>Fungi</taxon>
        <taxon>Dikarya</taxon>
        <taxon>Ascomycota</taxon>
        <taxon>Pezizomycotina</taxon>
        <taxon>Leotiomycetes</taxon>
        <taxon>Helotiales</taxon>
        <taxon>Mollisiaceae</taxon>
        <taxon>Phialocephala</taxon>
        <taxon>Phialocephala fortinii species complex</taxon>
    </lineage>
</organism>
<gene>
    <name evidence="3" type="ORF">PAC_15154</name>
</gene>
<evidence type="ECO:0000313" key="4">
    <source>
        <dbReference type="Proteomes" id="UP000184330"/>
    </source>
</evidence>
<name>A0A1L7XJR9_9HELO</name>
<dbReference type="EMBL" id="FJOG01000030">
    <property type="protein sequence ID" value="CZR65254.1"/>
    <property type="molecule type" value="Genomic_DNA"/>
</dbReference>
<feature type="region of interest" description="Disordered" evidence="1">
    <location>
        <begin position="386"/>
        <end position="406"/>
    </location>
</feature>
<dbReference type="STRING" id="576137.A0A1L7XJR9"/>
<evidence type="ECO:0000256" key="1">
    <source>
        <dbReference type="SAM" id="MobiDB-lite"/>
    </source>
</evidence>
<dbReference type="PANTHER" id="PTHR36102:SF1">
    <property type="entry name" value="YDR124W-LIKE HELICAL BUNDLE DOMAIN-CONTAINING PROTEIN"/>
    <property type="match status" value="1"/>
</dbReference>
<evidence type="ECO:0000313" key="3">
    <source>
        <dbReference type="EMBL" id="CZR65254.1"/>
    </source>
</evidence>
<reference evidence="3 4" key="1">
    <citation type="submission" date="2016-03" db="EMBL/GenBank/DDBJ databases">
        <authorList>
            <person name="Ploux O."/>
        </authorList>
    </citation>
    <scope>NUCLEOTIDE SEQUENCE [LARGE SCALE GENOMIC DNA]</scope>
    <source>
        <strain evidence="3 4">UAMH 11012</strain>
    </source>
</reference>
<dbReference type="InterPro" id="IPR047092">
    <property type="entry name" value="AFUB_07903/YDR124W-like_hel"/>
</dbReference>
<feature type="compositionally biased region" description="Polar residues" evidence="1">
    <location>
        <begin position="1"/>
        <end position="23"/>
    </location>
</feature>
<accession>A0A1L7XJR9</accession>
<proteinExistence type="predicted"/>
<dbReference type="InterPro" id="IPR021264">
    <property type="entry name" value="AFUB_079030/YDR124W-like"/>
</dbReference>
<dbReference type="Pfam" id="PF11001">
    <property type="entry name" value="AFUB_07903_YDR124W_hel"/>
    <property type="match status" value="1"/>
</dbReference>
<keyword evidence="4" id="KW-1185">Reference proteome</keyword>
<feature type="region of interest" description="Disordered" evidence="1">
    <location>
        <begin position="1"/>
        <end position="42"/>
    </location>
</feature>
<protein>
    <recommendedName>
        <fullName evidence="2">Subtelomeric hrmA-associated cluster protein AFUB-079030/YDR124W-like helical bundle domain-containing protein</fullName>
    </recommendedName>
</protein>
<dbReference type="OrthoDB" id="5338458at2759"/>
<dbReference type="GO" id="GO:0005634">
    <property type="term" value="C:nucleus"/>
    <property type="evidence" value="ECO:0007669"/>
    <property type="project" value="InterPro"/>
</dbReference>
<dbReference type="InterPro" id="IPR023278">
    <property type="entry name" value="Ethylene_insens-like_DNA-bd"/>
</dbReference>
<dbReference type="AlphaFoldDB" id="A0A1L7XJR9"/>